<dbReference type="InterPro" id="IPR013424">
    <property type="entry name" value="Ice-binding_C"/>
</dbReference>
<organism evidence="5 6">
    <name type="scientific">Rippkaea orientalis (strain PCC 8801 / RF-1)</name>
    <name type="common">Cyanothece sp. (strain PCC 8801)</name>
    <dbReference type="NCBI Taxonomy" id="41431"/>
    <lineage>
        <taxon>Bacteria</taxon>
        <taxon>Bacillati</taxon>
        <taxon>Cyanobacteriota</taxon>
        <taxon>Cyanophyceae</taxon>
        <taxon>Oscillatoriophycideae</taxon>
        <taxon>Chroococcales</taxon>
        <taxon>Aphanothecaceae</taxon>
        <taxon>Rippkaea</taxon>
        <taxon>Rippkaea orientalis</taxon>
    </lineage>
</organism>
<keyword evidence="6" id="KW-1185">Reference proteome</keyword>
<dbReference type="OrthoDB" id="10006510at2"/>
<dbReference type="InterPro" id="IPR031549">
    <property type="entry name" value="ASH"/>
</dbReference>
<evidence type="ECO:0000259" key="4">
    <source>
        <dbReference type="Pfam" id="PF15780"/>
    </source>
</evidence>
<dbReference type="AlphaFoldDB" id="B7JUS5"/>
<gene>
    <name evidence="5" type="ordered locus">PCC8801_1567</name>
</gene>
<evidence type="ECO:0000256" key="2">
    <source>
        <dbReference type="ARBA" id="ARBA00022490"/>
    </source>
</evidence>
<dbReference type="RefSeq" id="WP_012594892.1">
    <property type="nucleotide sequence ID" value="NC_011726.1"/>
</dbReference>
<dbReference type="Gene3D" id="2.60.40.10">
    <property type="entry name" value="Immunoglobulins"/>
    <property type="match status" value="2"/>
</dbReference>
<evidence type="ECO:0000313" key="5">
    <source>
        <dbReference type="EMBL" id="ACK65619.1"/>
    </source>
</evidence>
<accession>B7JUS5</accession>
<dbReference type="Pfam" id="PF15780">
    <property type="entry name" value="ASH"/>
    <property type="match status" value="1"/>
</dbReference>
<sequence>MKVFVPNLPLGLLTVSSILGISSQVLGATLTLNATNAGSYRFNGTSSYTQTSTSSYVTGRTTNPQENRSYFVFTIPSSMSQSNRTILGATLTLVNPTNGSGANLTGKTLNITNFTGNINNLISNGGGTNAGRQTVFNDLGTTGTGNVVYGSTTFDVLPTSPISINLSQNSILTDIRNRAGQQFAIGAALTGLNTTNNQSVFVGSSSATPSNRQLTITYADAFLGTNGDQQFGNVLIGQSASRTLTVTNNGETGSTLTGLIGASTTSTIQPTSGTSSFSLGSTQSSTRTFTYTPTVRGSNQTNIAITSNDTNTNPLLTGIGVAPQNVITSSNLDAGLVRIGTSSTVGVTLQNIGDGNLSGQGAISNLNGTASLTGISSNFIPTAGSVGNLSLTDNVSQNIEFLYTPTAKVAETQELTLAFSNGSDNGTNQAQTKTFALSGTGVGPAFQSGPVPNSTINFGTVPIHSTVTLPFVITNATQDPIDPNNDLSLTGLTLLNAFFEGPDADLFFLSNFTPGTVLARGESLFLDIGFTAGTTGPKNATLRILTDQGAAFGQVGEDFSYNVTALAVPEPSSLLGLGAFLTSGILVKRKRD</sequence>
<dbReference type="NCBIfam" id="TIGR02595">
    <property type="entry name" value="PEP_CTERM"/>
    <property type="match status" value="1"/>
</dbReference>
<dbReference type="Proteomes" id="UP000008204">
    <property type="component" value="Chromosome"/>
</dbReference>
<dbReference type="eggNOG" id="ENOG5032GW8">
    <property type="taxonomic scope" value="Bacteria"/>
</dbReference>
<evidence type="ECO:0000256" key="1">
    <source>
        <dbReference type="ARBA" id="ARBA00004496"/>
    </source>
</evidence>
<name>B7JUS5_RIPO1</name>
<dbReference type="HOGENOM" id="CLU_456143_0_0_3"/>
<keyword evidence="3" id="KW-0732">Signal</keyword>
<dbReference type="NCBIfam" id="NF012200">
    <property type="entry name" value="choice_anch_D"/>
    <property type="match status" value="2"/>
</dbReference>
<reference evidence="6" key="1">
    <citation type="journal article" date="2011" name="MBio">
        <title>Novel metabolic attributes of the genus Cyanothece, comprising a group of unicellular nitrogen-fixing Cyanobacteria.</title>
        <authorList>
            <person name="Bandyopadhyay A."/>
            <person name="Elvitigala T."/>
            <person name="Welsh E."/>
            <person name="Stockel J."/>
            <person name="Liberton M."/>
            <person name="Min H."/>
            <person name="Sherman L.A."/>
            <person name="Pakrasi H.B."/>
        </authorList>
    </citation>
    <scope>NUCLEOTIDE SEQUENCE [LARGE SCALE GENOMIC DNA]</scope>
    <source>
        <strain evidence="6">PCC 8801</strain>
    </source>
</reference>
<keyword evidence="2" id="KW-0963">Cytoplasm</keyword>
<dbReference type="STRING" id="41431.PCC8801_1567"/>
<feature type="signal peptide" evidence="3">
    <location>
        <begin position="1"/>
        <end position="27"/>
    </location>
</feature>
<dbReference type="InterPro" id="IPR013783">
    <property type="entry name" value="Ig-like_fold"/>
</dbReference>
<feature type="domain" description="Abnormal spindle-like microcephaly-associated protein ASH" evidence="4">
    <location>
        <begin position="230"/>
        <end position="311"/>
    </location>
</feature>
<feature type="chain" id="PRO_5002858532" description="Abnormal spindle-like microcephaly-associated protein ASH domain-containing protein" evidence="3">
    <location>
        <begin position="28"/>
        <end position="592"/>
    </location>
</feature>
<comment type="subcellular location">
    <subcellularLocation>
        <location evidence="1">Cytoplasm</location>
    </subcellularLocation>
</comment>
<evidence type="ECO:0000256" key="3">
    <source>
        <dbReference type="SAM" id="SignalP"/>
    </source>
</evidence>
<dbReference type="EMBL" id="CP001287">
    <property type="protein sequence ID" value="ACK65619.1"/>
    <property type="molecule type" value="Genomic_DNA"/>
</dbReference>
<protein>
    <recommendedName>
        <fullName evidence="4">Abnormal spindle-like microcephaly-associated protein ASH domain-containing protein</fullName>
    </recommendedName>
</protein>
<dbReference type="KEGG" id="cyp:PCC8801_1567"/>
<evidence type="ECO:0000313" key="6">
    <source>
        <dbReference type="Proteomes" id="UP000008204"/>
    </source>
</evidence>
<dbReference type="GO" id="GO:0005737">
    <property type="term" value="C:cytoplasm"/>
    <property type="evidence" value="ECO:0007669"/>
    <property type="project" value="UniProtKB-SubCell"/>
</dbReference>
<proteinExistence type="predicted"/>